<keyword evidence="2" id="KW-0805">Transcription regulation</keyword>
<reference evidence="7 8" key="1">
    <citation type="submission" date="2020-08" db="EMBL/GenBank/DDBJ databases">
        <title>Cohnella phylogeny.</title>
        <authorList>
            <person name="Dunlap C."/>
        </authorList>
    </citation>
    <scope>NUCLEOTIDE SEQUENCE [LARGE SCALE GENOMIC DNA]</scope>
    <source>
        <strain evidence="7 8">DSM 28246</strain>
    </source>
</reference>
<dbReference type="Gene3D" id="2.60.120.10">
    <property type="entry name" value="Jelly Rolls"/>
    <property type="match status" value="1"/>
</dbReference>
<dbReference type="AlphaFoldDB" id="A0A7X0VIG8"/>
<dbReference type="InterPro" id="IPR050204">
    <property type="entry name" value="AraC_XylS_family_regulators"/>
</dbReference>
<dbReference type="Gene3D" id="1.10.10.60">
    <property type="entry name" value="Homeodomain-like"/>
    <property type="match status" value="2"/>
</dbReference>
<sequence length="296" mass="32742">MTIQRPIALFRGDDLFSRGLPIYVNRAVETFEVIEHRHDFLEICCVAEGAGTHHIGDRALPVSQGDIFWIPVGVSHVFRPASPAKARSLIVYNCVVSVDTVQRLLASLPGGSVCLPLLDHTAPQRYRDRDGEAQRLFRKLHYEYASRGAAREAALHAGLLELLLLLYRAGTEPEKTHAAPPAPAGLEAVLRLLQGQPERHLPLAEAAAMCGVGERQFHRLFKRQTGMTLTEYAQDTRVGEACRLLHMTDRAVADIAAAVGYQDLPFFNALFKKKTGVAPRDYRRRAGAEDDARTSS</sequence>
<proteinExistence type="predicted"/>
<name>A0A7X0VIG8_9BACL</name>
<keyword evidence="3" id="KW-0238">DNA-binding</keyword>
<protein>
    <submittedName>
        <fullName evidence="7">AraC family transcriptional regulator</fullName>
    </submittedName>
</protein>
<dbReference type="PROSITE" id="PS00041">
    <property type="entry name" value="HTH_ARAC_FAMILY_1"/>
    <property type="match status" value="1"/>
</dbReference>
<dbReference type="PANTHER" id="PTHR46796">
    <property type="entry name" value="HTH-TYPE TRANSCRIPTIONAL ACTIVATOR RHAS-RELATED"/>
    <property type="match status" value="1"/>
</dbReference>
<dbReference type="GO" id="GO:0003700">
    <property type="term" value="F:DNA-binding transcription factor activity"/>
    <property type="evidence" value="ECO:0007669"/>
    <property type="project" value="InterPro"/>
</dbReference>
<dbReference type="RefSeq" id="WP_185672796.1">
    <property type="nucleotide sequence ID" value="NZ_JACJVP010000058.1"/>
</dbReference>
<comment type="caution">
    <text evidence="7">The sequence shown here is derived from an EMBL/GenBank/DDBJ whole genome shotgun (WGS) entry which is preliminary data.</text>
</comment>
<evidence type="ECO:0000259" key="6">
    <source>
        <dbReference type="PROSITE" id="PS01124"/>
    </source>
</evidence>
<dbReference type="InterPro" id="IPR009057">
    <property type="entry name" value="Homeodomain-like_sf"/>
</dbReference>
<dbReference type="InterPro" id="IPR003313">
    <property type="entry name" value="AraC-bd"/>
</dbReference>
<dbReference type="InterPro" id="IPR037923">
    <property type="entry name" value="HTH-like"/>
</dbReference>
<evidence type="ECO:0000313" key="7">
    <source>
        <dbReference type="EMBL" id="MBB6674936.1"/>
    </source>
</evidence>
<dbReference type="PRINTS" id="PR00032">
    <property type="entry name" value="HTHARAC"/>
</dbReference>
<dbReference type="PROSITE" id="PS01124">
    <property type="entry name" value="HTH_ARAC_FAMILY_2"/>
    <property type="match status" value="1"/>
</dbReference>
<evidence type="ECO:0000256" key="5">
    <source>
        <dbReference type="ARBA" id="ARBA00023163"/>
    </source>
</evidence>
<dbReference type="InterPro" id="IPR014710">
    <property type="entry name" value="RmlC-like_jellyroll"/>
</dbReference>
<feature type="domain" description="HTH araC/xylS-type" evidence="6">
    <location>
        <begin position="187"/>
        <end position="285"/>
    </location>
</feature>
<evidence type="ECO:0000313" key="8">
    <source>
        <dbReference type="Proteomes" id="UP000547209"/>
    </source>
</evidence>
<dbReference type="EMBL" id="JACJVP010000058">
    <property type="protein sequence ID" value="MBB6674936.1"/>
    <property type="molecule type" value="Genomic_DNA"/>
</dbReference>
<evidence type="ECO:0000256" key="1">
    <source>
        <dbReference type="ARBA" id="ARBA00022490"/>
    </source>
</evidence>
<accession>A0A7X0VIG8</accession>
<keyword evidence="8" id="KW-1185">Reference proteome</keyword>
<keyword evidence="4" id="KW-0010">Activator</keyword>
<dbReference type="Pfam" id="PF02311">
    <property type="entry name" value="AraC_binding"/>
    <property type="match status" value="1"/>
</dbReference>
<organism evidence="7 8">
    <name type="scientific">Cohnella nanjingensis</name>
    <dbReference type="NCBI Taxonomy" id="1387779"/>
    <lineage>
        <taxon>Bacteria</taxon>
        <taxon>Bacillati</taxon>
        <taxon>Bacillota</taxon>
        <taxon>Bacilli</taxon>
        <taxon>Bacillales</taxon>
        <taxon>Paenibacillaceae</taxon>
        <taxon>Cohnella</taxon>
    </lineage>
</organism>
<evidence type="ECO:0000256" key="4">
    <source>
        <dbReference type="ARBA" id="ARBA00023159"/>
    </source>
</evidence>
<gene>
    <name evidence="7" type="ORF">H7C19_30085</name>
</gene>
<evidence type="ECO:0000256" key="3">
    <source>
        <dbReference type="ARBA" id="ARBA00023125"/>
    </source>
</evidence>
<dbReference type="SMART" id="SM00342">
    <property type="entry name" value="HTH_ARAC"/>
    <property type="match status" value="1"/>
</dbReference>
<dbReference type="InterPro" id="IPR020449">
    <property type="entry name" value="Tscrpt_reg_AraC-type_HTH"/>
</dbReference>
<dbReference type="Pfam" id="PF12833">
    <property type="entry name" value="HTH_18"/>
    <property type="match status" value="1"/>
</dbReference>
<evidence type="ECO:0000256" key="2">
    <source>
        <dbReference type="ARBA" id="ARBA00023015"/>
    </source>
</evidence>
<dbReference type="InterPro" id="IPR018062">
    <property type="entry name" value="HTH_AraC-typ_CS"/>
</dbReference>
<keyword evidence="1" id="KW-0963">Cytoplasm</keyword>
<dbReference type="SUPFAM" id="SSF51215">
    <property type="entry name" value="Regulatory protein AraC"/>
    <property type="match status" value="1"/>
</dbReference>
<dbReference type="GO" id="GO:0043565">
    <property type="term" value="F:sequence-specific DNA binding"/>
    <property type="evidence" value="ECO:0007669"/>
    <property type="project" value="InterPro"/>
</dbReference>
<dbReference type="Proteomes" id="UP000547209">
    <property type="component" value="Unassembled WGS sequence"/>
</dbReference>
<dbReference type="PANTHER" id="PTHR46796:SF13">
    <property type="entry name" value="HTH-TYPE TRANSCRIPTIONAL ACTIVATOR RHAS"/>
    <property type="match status" value="1"/>
</dbReference>
<dbReference type="SUPFAM" id="SSF46689">
    <property type="entry name" value="Homeodomain-like"/>
    <property type="match status" value="2"/>
</dbReference>
<dbReference type="InterPro" id="IPR018060">
    <property type="entry name" value="HTH_AraC"/>
</dbReference>
<keyword evidence="5" id="KW-0804">Transcription</keyword>